<feature type="domain" description="DUF218" evidence="1">
    <location>
        <begin position="10"/>
        <end position="152"/>
    </location>
</feature>
<dbReference type="PANTHER" id="PTHR30336:SF20">
    <property type="entry name" value="DUF218 DOMAIN-CONTAINING PROTEIN"/>
    <property type="match status" value="1"/>
</dbReference>
<dbReference type="PANTHER" id="PTHR30336">
    <property type="entry name" value="INNER MEMBRANE PROTEIN, PROBABLE PERMEASE"/>
    <property type="match status" value="1"/>
</dbReference>
<evidence type="ECO:0000313" key="2">
    <source>
        <dbReference type="EMBL" id="AUX39785.1"/>
    </source>
</evidence>
<evidence type="ECO:0000313" key="3">
    <source>
        <dbReference type="Proteomes" id="UP000238348"/>
    </source>
</evidence>
<dbReference type="Gene3D" id="3.40.50.620">
    <property type="entry name" value="HUPs"/>
    <property type="match status" value="1"/>
</dbReference>
<proteinExistence type="predicted"/>
<protein>
    <recommendedName>
        <fullName evidence="1">DUF218 domain-containing protein</fullName>
    </recommendedName>
</protein>
<dbReference type="OrthoDB" id="9809813at2"/>
<dbReference type="Proteomes" id="UP000238348">
    <property type="component" value="Chromosome"/>
</dbReference>
<dbReference type="InterPro" id="IPR003848">
    <property type="entry name" value="DUF218"/>
</dbReference>
<organism evidence="2 3">
    <name type="scientific">Sorangium cellulosum</name>
    <name type="common">Polyangium cellulosum</name>
    <dbReference type="NCBI Taxonomy" id="56"/>
    <lineage>
        <taxon>Bacteria</taxon>
        <taxon>Pseudomonadati</taxon>
        <taxon>Myxococcota</taxon>
        <taxon>Polyangia</taxon>
        <taxon>Polyangiales</taxon>
        <taxon>Polyangiaceae</taxon>
        <taxon>Sorangium</taxon>
    </lineage>
</organism>
<gene>
    <name evidence="2" type="ORF">SOCE26_011800</name>
</gene>
<reference evidence="2 3" key="1">
    <citation type="submission" date="2015-09" db="EMBL/GenBank/DDBJ databases">
        <title>Sorangium comparison.</title>
        <authorList>
            <person name="Zaburannyi N."/>
            <person name="Bunk B."/>
            <person name="Overmann J."/>
            <person name="Mueller R."/>
        </authorList>
    </citation>
    <scope>NUCLEOTIDE SEQUENCE [LARGE SCALE GENOMIC DNA]</scope>
    <source>
        <strain evidence="2 3">So ce26</strain>
    </source>
</reference>
<dbReference type="AlphaFoldDB" id="A0A2L0EKG3"/>
<evidence type="ECO:0000259" key="1">
    <source>
        <dbReference type="Pfam" id="PF02698"/>
    </source>
</evidence>
<dbReference type="InterPro" id="IPR051599">
    <property type="entry name" value="Cell_Envelope_Assoc"/>
</dbReference>
<dbReference type="EMBL" id="CP012673">
    <property type="protein sequence ID" value="AUX39785.1"/>
    <property type="molecule type" value="Genomic_DNA"/>
</dbReference>
<sequence length="185" mass="19919">MVGRMPLHADAIVVLGCRVLSSGRPGAPGARRAATAARAYREGVAPWVIASGGRRWGAQIEARVLAAELQRAGVPAAAIVLDLWSLTTHENAIFSAALLGRMGARRAAIVTCPWHMPRALRNFHALGIDACGLPTPHGGDVPVARAWQRGHEVISTWLDARALRRRRILSESAAWQLRIARQGEP</sequence>
<name>A0A2L0EKG3_SORCE</name>
<accession>A0A2L0EKG3</accession>
<dbReference type="InterPro" id="IPR014729">
    <property type="entry name" value="Rossmann-like_a/b/a_fold"/>
</dbReference>
<dbReference type="GO" id="GO:0005886">
    <property type="term" value="C:plasma membrane"/>
    <property type="evidence" value="ECO:0007669"/>
    <property type="project" value="TreeGrafter"/>
</dbReference>
<dbReference type="CDD" id="cd06259">
    <property type="entry name" value="YdcF-like"/>
    <property type="match status" value="1"/>
</dbReference>
<dbReference type="Pfam" id="PF02698">
    <property type="entry name" value="DUF218"/>
    <property type="match status" value="1"/>
</dbReference>